<dbReference type="InterPro" id="IPR013542">
    <property type="entry name" value="QueG_DUF1730"/>
</dbReference>
<dbReference type="GO" id="GO:0051539">
    <property type="term" value="F:4 iron, 4 sulfur cluster binding"/>
    <property type="evidence" value="ECO:0007669"/>
    <property type="project" value="UniProtKB-KW"/>
</dbReference>
<dbReference type="EMBL" id="LAZR01000008">
    <property type="protein sequence ID" value="KKO08776.1"/>
    <property type="molecule type" value="Genomic_DNA"/>
</dbReference>
<dbReference type="SUPFAM" id="SSF46548">
    <property type="entry name" value="alpha-helical ferredoxin"/>
    <property type="match status" value="1"/>
</dbReference>
<dbReference type="InterPro" id="IPR004453">
    <property type="entry name" value="QueG"/>
</dbReference>
<evidence type="ECO:0000256" key="8">
    <source>
        <dbReference type="ARBA" id="ARBA00023014"/>
    </source>
</evidence>
<reference evidence="10" key="1">
    <citation type="journal article" date="2015" name="Nature">
        <title>Complex archaea that bridge the gap between prokaryotes and eukaryotes.</title>
        <authorList>
            <person name="Spang A."/>
            <person name="Saw J.H."/>
            <person name="Jorgensen S.L."/>
            <person name="Zaremba-Niedzwiedzka K."/>
            <person name="Martijn J."/>
            <person name="Lind A.E."/>
            <person name="van Eijk R."/>
            <person name="Schleper C."/>
            <person name="Guy L."/>
            <person name="Ettema T.J."/>
        </authorList>
    </citation>
    <scope>NUCLEOTIDE SEQUENCE</scope>
</reference>
<keyword evidence="5" id="KW-0671">Queuosine biosynthesis</keyword>
<organism evidence="10">
    <name type="scientific">marine sediment metagenome</name>
    <dbReference type="NCBI Taxonomy" id="412755"/>
    <lineage>
        <taxon>unclassified sequences</taxon>
        <taxon>metagenomes</taxon>
        <taxon>ecological metagenomes</taxon>
    </lineage>
</organism>
<keyword evidence="7" id="KW-0408">Iron</keyword>
<evidence type="ECO:0000313" key="10">
    <source>
        <dbReference type="EMBL" id="KKO08776.1"/>
    </source>
</evidence>
<dbReference type="PROSITE" id="PS51379">
    <property type="entry name" value="4FE4S_FER_2"/>
    <property type="match status" value="1"/>
</dbReference>
<keyword evidence="8" id="KW-0411">Iron-sulfur</keyword>
<keyword evidence="3" id="KW-0819">tRNA processing</keyword>
<dbReference type="AlphaFoldDB" id="A0A0F9VUL4"/>
<feature type="domain" description="4Fe-4S ferredoxin-type" evidence="9">
    <location>
        <begin position="180"/>
        <end position="212"/>
    </location>
</feature>
<sequence>MAPEQASALLSQIRELATALGFQQLAVTDIDLSAYQGHLDAWLARNFHGEMDYMARHRDLRLHPEDLHPGTIRVLSVRMDYSLNAEQSLTPLKNRERAYISRYARGRDYHKLIRKRLQQLAERITDLAGPIGYRAFVDSAPVLERALAEKAGLGWIGKNTMLLNKKAGSWFFLGELFTDLPLPVDEPVSGHCGSCTACLDICPTQAFVGANQLDARRCISYLTIELKGSIPEALRSAIGNRVFGCDDCQLICPWNKFSQLSEEKDFAPRHGLDNADLSELFLWSEDTFMRNTEGSAIRRTGYEGWLRNLAVGLGNAPSTIPVLTALQSRQQHPSALVREHVAWALQQHEQRKPKV</sequence>
<dbReference type="InterPro" id="IPR017896">
    <property type="entry name" value="4Fe4S_Fe-S-bd"/>
</dbReference>
<dbReference type="GO" id="GO:0008616">
    <property type="term" value="P:tRNA queuosine(34) biosynthetic process"/>
    <property type="evidence" value="ECO:0007669"/>
    <property type="project" value="UniProtKB-KW"/>
</dbReference>
<dbReference type="Pfam" id="PF08331">
    <property type="entry name" value="QueG_DUF1730"/>
    <property type="match status" value="1"/>
</dbReference>
<evidence type="ECO:0000256" key="6">
    <source>
        <dbReference type="ARBA" id="ARBA00023002"/>
    </source>
</evidence>
<dbReference type="InterPro" id="IPR017900">
    <property type="entry name" value="4Fe4S_Fe_S_CS"/>
</dbReference>
<keyword evidence="1" id="KW-0004">4Fe-4S</keyword>
<dbReference type="HAMAP" id="MF_00916">
    <property type="entry name" value="QueG"/>
    <property type="match status" value="1"/>
</dbReference>
<evidence type="ECO:0000259" key="9">
    <source>
        <dbReference type="PROSITE" id="PS51379"/>
    </source>
</evidence>
<dbReference type="PROSITE" id="PS00198">
    <property type="entry name" value="4FE4S_FER_1"/>
    <property type="match status" value="1"/>
</dbReference>
<dbReference type="GO" id="GO:0046872">
    <property type="term" value="F:metal ion binding"/>
    <property type="evidence" value="ECO:0007669"/>
    <property type="project" value="UniProtKB-KW"/>
</dbReference>
<dbReference type="GO" id="GO:0052693">
    <property type="term" value="F:epoxyqueuosine reductase activity"/>
    <property type="evidence" value="ECO:0007669"/>
    <property type="project" value="TreeGrafter"/>
</dbReference>
<evidence type="ECO:0000256" key="2">
    <source>
        <dbReference type="ARBA" id="ARBA00022490"/>
    </source>
</evidence>
<keyword evidence="2" id="KW-0963">Cytoplasm</keyword>
<name>A0A0F9VUL4_9ZZZZ</name>
<evidence type="ECO:0000256" key="7">
    <source>
        <dbReference type="ARBA" id="ARBA00023004"/>
    </source>
</evidence>
<protein>
    <recommendedName>
        <fullName evidence="9">4Fe-4S ferredoxin-type domain-containing protein</fullName>
    </recommendedName>
</protein>
<evidence type="ECO:0000256" key="3">
    <source>
        <dbReference type="ARBA" id="ARBA00022694"/>
    </source>
</evidence>
<proteinExistence type="inferred from homology"/>
<dbReference type="Pfam" id="PF13484">
    <property type="entry name" value="Fer4_16"/>
    <property type="match status" value="1"/>
</dbReference>
<dbReference type="NCBIfam" id="TIGR00276">
    <property type="entry name" value="tRNA epoxyqueuosine(34) reductase QueG"/>
    <property type="match status" value="1"/>
</dbReference>
<evidence type="ECO:0000256" key="1">
    <source>
        <dbReference type="ARBA" id="ARBA00022485"/>
    </source>
</evidence>
<keyword evidence="4" id="KW-0479">Metal-binding</keyword>
<evidence type="ECO:0000256" key="5">
    <source>
        <dbReference type="ARBA" id="ARBA00022785"/>
    </source>
</evidence>
<evidence type="ECO:0000256" key="4">
    <source>
        <dbReference type="ARBA" id="ARBA00022723"/>
    </source>
</evidence>
<dbReference type="Gene3D" id="3.30.70.20">
    <property type="match status" value="1"/>
</dbReference>
<dbReference type="FunFam" id="3.30.70.20:FF:000017">
    <property type="entry name" value="Epoxyqueuosine reductase"/>
    <property type="match status" value="1"/>
</dbReference>
<comment type="caution">
    <text evidence="10">The sequence shown here is derived from an EMBL/GenBank/DDBJ whole genome shotgun (WGS) entry which is preliminary data.</text>
</comment>
<dbReference type="PANTHER" id="PTHR30002:SF4">
    <property type="entry name" value="EPOXYQUEUOSINE REDUCTASE"/>
    <property type="match status" value="1"/>
</dbReference>
<keyword evidence="6" id="KW-0560">Oxidoreductase</keyword>
<accession>A0A0F9VUL4</accession>
<gene>
    <name evidence="10" type="ORF">LCGC14_0038950</name>
</gene>
<dbReference type="PANTHER" id="PTHR30002">
    <property type="entry name" value="EPOXYQUEUOSINE REDUCTASE"/>
    <property type="match status" value="1"/>
</dbReference>